<keyword evidence="1" id="KW-0472">Membrane</keyword>
<name>M0BCV5_9EURY</name>
<comment type="caution">
    <text evidence="3">The sequence shown here is derived from an EMBL/GenBank/DDBJ whole genome shotgun (WGS) entry which is preliminary data.</text>
</comment>
<dbReference type="AlphaFoldDB" id="M0BCV5"/>
<gene>
    <name evidence="3" type="ORF">C479_14963</name>
</gene>
<keyword evidence="4" id="KW-1185">Reference proteome</keyword>
<protein>
    <recommendedName>
        <fullName evidence="2">YdbS-like PH domain-containing protein</fullName>
    </recommendedName>
</protein>
<dbReference type="RefSeq" id="WP_007704321.1">
    <property type="nucleotide sequence ID" value="NZ_AOIQ01000021.1"/>
</dbReference>
<evidence type="ECO:0000313" key="4">
    <source>
        <dbReference type="Proteomes" id="UP000011560"/>
    </source>
</evidence>
<feature type="domain" description="YdbS-like PH" evidence="2">
    <location>
        <begin position="55"/>
        <end position="107"/>
    </location>
</feature>
<feature type="transmembrane region" description="Helical" evidence="1">
    <location>
        <begin position="34"/>
        <end position="51"/>
    </location>
</feature>
<reference evidence="3 4" key="1">
    <citation type="journal article" date="2014" name="PLoS Genet.">
        <title>Phylogenetically driven sequencing of extremely halophilic archaea reveals strategies for static and dynamic osmo-response.</title>
        <authorList>
            <person name="Becker E.A."/>
            <person name="Seitzer P.M."/>
            <person name="Tritt A."/>
            <person name="Larsen D."/>
            <person name="Krusor M."/>
            <person name="Yao A.I."/>
            <person name="Wu D."/>
            <person name="Madern D."/>
            <person name="Eisen J.A."/>
            <person name="Darling A.E."/>
            <person name="Facciotti M.T."/>
        </authorList>
    </citation>
    <scope>NUCLEOTIDE SEQUENCE [LARGE SCALE GENOMIC DNA]</scope>
    <source>
        <strain evidence="3 4">JCM 14624</strain>
    </source>
</reference>
<proteinExistence type="predicted"/>
<dbReference type="InterPro" id="IPR005182">
    <property type="entry name" value="YdbS-like_PH"/>
</dbReference>
<sequence length="147" mass="16078">MLIDARPAWTAWMIHLVVAIVAGLGGLLADESGMQLFGILIAAAIVGYVWFQRKKVRYLVTDRRILVVTGISSRSTNEAWMVDVRGMQTGASFMERLLGHGHITVSTDILSQGSLLASRLNGMTLGGIGNYEEVAAVIRKRQAQEKH</sequence>
<accession>M0BCV5</accession>
<dbReference type="EMBL" id="AOIQ01000021">
    <property type="protein sequence ID" value="ELZ08650.1"/>
    <property type="molecule type" value="Genomic_DNA"/>
</dbReference>
<dbReference type="Proteomes" id="UP000011560">
    <property type="component" value="Unassembled WGS sequence"/>
</dbReference>
<keyword evidence="1" id="KW-1133">Transmembrane helix</keyword>
<organism evidence="3 4">
    <name type="scientific">Halovivax asiaticus JCM 14624</name>
    <dbReference type="NCBI Taxonomy" id="1227490"/>
    <lineage>
        <taxon>Archaea</taxon>
        <taxon>Methanobacteriati</taxon>
        <taxon>Methanobacteriota</taxon>
        <taxon>Stenosarchaea group</taxon>
        <taxon>Halobacteria</taxon>
        <taxon>Halobacteriales</taxon>
        <taxon>Natrialbaceae</taxon>
        <taxon>Halovivax</taxon>
    </lineage>
</organism>
<keyword evidence="1" id="KW-0812">Transmembrane</keyword>
<evidence type="ECO:0000256" key="1">
    <source>
        <dbReference type="SAM" id="Phobius"/>
    </source>
</evidence>
<evidence type="ECO:0000259" key="2">
    <source>
        <dbReference type="Pfam" id="PF03703"/>
    </source>
</evidence>
<feature type="transmembrane region" description="Helical" evidence="1">
    <location>
        <begin position="9"/>
        <end position="28"/>
    </location>
</feature>
<dbReference type="Pfam" id="PF03703">
    <property type="entry name" value="bPH_2"/>
    <property type="match status" value="1"/>
</dbReference>
<evidence type="ECO:0000313" key="3">
    <source>
        <dbReference type="EMBL" id="ELZ08650.1"/>
    </source>
</evidence>